<comment type="caution">
    <text evidence="3">The sequence shown here is derived from an EMBL/GenBank/DDBJ whole genome shotgun (WGS) entry which is preliminary data.</text>
</comment>
<feature type="domain" description="Protein kinase" evidence="2">
    <location>
        <begin position="595"/>
        <end position="873"/>
    </location>
</feature>
<dbReference type="EMBL" id="JAPFFF010000003">
    <property type="protein sequence ID" value="KAK8894700.1"/>
    <property type="molecule type" value="Genomic_DNA"/>
</dbReference>
<organism evidence="3 4">
    <name type="scientific">Tritrichomonas musculus</name>
    <dbReference type="NCBI Taxonomy" id="1915356"/>
    <lineage>
        <taxon>Eukaryota</taxon>
        <taxon>Metamonada</taxon>
        <taxon>Parabasalia</taxon>
        <taxon>Tritrichomonadida</taxon>
        <taxon>Tritrichomonadidae</taxon>
        <taxon>Tritrichomonas</taxon>
    </lineage>
</organism>
<gene>
    <name evidence="3" type="ORF">M9Y10_023137</name>
</gene>
<dbReference type="Proteomes" id="UP001470230">
    <property type="component" value="Unassembled WGS sequence"/>
</dbReference>
<evidence type="ECO:0000256" key="1">
    <source>
        <dbReference type="SAM" id="MobiDB-lite"/>
    </source>
</evidence>
<accession>A0ABR2KU88</accession>
<evidence type="ECO:0000259" key="2">
    <source>
        <dbReference type="PROSITE" id="PS50011"/>
    </source>
</evidence>
<sequence>MIGLSSTNKKTMSSCSVLNNEIDIKNYKKRGRISQGGFGIVYKIQDKKTEEIFAAKIIDCQDNNEICNKMVDREVKIMSNINHPTIIKFIGYSKKDFQDENNVVIIMQFAQNGSLAELLKNIQDQTCPPDVDNTIRQIIIIGIARGMKYLHDRNIIHRDLKPENILLDDQYYPLITDFGLSKKFETGHSYSQTMACGTLMYKAPEVLRNERYNIKADVYSFAILMYQVVTDLFPYPELASKKMSDFDFQNNIMNKEYRPEFKYPVNECLKNLIQECWSNDSMQRPTFTEIFDRLCQDDYFLDGVDNQQLRLYIEDINEVKDSIDKMQMKIEEYKKKIKKLIKDQKDLEDDRDKYKNEKNSLKKKYKKIKNENEKLKSDLTESKEKIENIAEENEKLKSDLIKSKEKIENIAEENEKLKSDLIKSKEKIENIAEENEKLKSDLTESREKSDSIYKENEKLKSDLTESKEKIENIAEENEKLKSDLIKSKEKIENIAEENEKLKSDLTKSKEKIENIAEENEKLKSDLTESKEKSKKIAEKNEELKSNLGELDDRFEYVKEILTLFSEALQKENLILDVNDFAVGECIRYKYYRESYDENLRKIAPDFYDIYRAIRKESKGQPKLECSKSVIYYSKEPSNLRLFSSKILNQSSISHITILPIIGYSIEKECYAVYIPFMKNGSLDYLLEKASKGMPDGVSPDWYTFISTCIFGVACGMAYLHQNHIYHLNLKASNILIDDDFHPRISGFSQSIKVSGYREKQNCTFGCPANRAPDCLDKNYGFITNKVDVYSYGMLLYHIWVCEPWYYNNEKGKFDSRWKIEKSILEGKRPTIPDRYISDKKCELINHCWMQNPEERPSFIDIVELFMQSKKDFFDYDLIDEVIFEDYIDEAIKDLDFTGQEKDESD</sequence>
<feature type="region of interest" description="Disordered" evidence="1">
    <location>
        <begin position="436"/>
        <end position="464"/>
    </location>
</feature>
<dbReference type="InterPro" id="IPR011009">
    <property type="entry name" value="Kinase-like_dom_sf"/>
</dbReference>
<feature type="domain" description="Protein kinase" evidence="2">
    <location>
        <begin position="27"/>
        <end position="300"/>
    </location>
</feature>
<dbReference type="PROSITE" id="PS50011">
    <property type="entry name" value="PROTEIN_KINASE_DOM"/>
    <property type="match status" value="2"/>
</dbReference>
<protein>
    <recommendedName>
        <fullName evidence="2">Protein kinase domain-containing protein</fullName>
    </recommendedName>
</protein>
<keyword evidence="4" id="KW-1185">Reference proteome</keyword>
<dbReference type="SMART" id="SM00220">
    <property type="entry name" value="S_TKc"/>
    <property type="match status" value="2"/>
</dbReference>
<dbReference type="PRINTS" id="PR00109">
    <property type="entry name" value="TYRKINASE"/>
</dbReference>
<evidence type="ECO:0000313" key="3">
    <source>
        <dbReference type="EMBL" id="KAK8894700.1"/>
    </source>
</evidence>
<dbReference type="InterPro" id="IPR000719">
    <property type="entry name" value="Prot_kinase_dom"/>
</dbReference>
<reference evidence="3 4" key="1">
    <citation type="submission" date="2024-04" db="EMBL/GenBank/DDBJ databases">
        <title>Tritrichomonas musculus Genome.</title>
        <authorList>
            <person name="Alves-Ferreira E."/>
            <person name="Grigg M."/>
            <person name="Lorenzi H."/>
            <person name="Galac M."/>
        </authorList>
    </citation>
    <scope>NUCLEOTIDE SEQUENCE [LARGE SCALE GENOMIC DNA]</scope>
    <source>
        <strain evidence="3 4">EAF2021</strain>
    </source>
</reference>
<proteinExistence type="predicted"/>
<dbReference type="PROSITE" id="PS00108">
    <property type="entry name" value="PROTEIN_KINASE_ST"/>
    <property type="match status" value="1"/>
</dbReference>
<dbReference type="PANTHER" id="PTHR23257">
    <property type="entry name" value="SERINE-THREONINE PROTEIN KINASE"/>
    <property type="match status" value="1"/>
</dbReference>
<dbReference type="Pfam" id="PF00069">
    <property type="entry name" value="Pkinase"/>
    <property type="match status" value="1"/>
</dbReference>
<dbReference type="InterPro" id="IPR008271">
    <property type="entry name" value="Ser/Thr_kinase_AS"/>
</dbReference>
<dbReference type="Gene3D" id="1.10.287.950">
    <property type="entry name" value="Methyl-accepting chemotaxis protein"/>
    <property type="match status" value="1"/>
</dbReference>
<name>A0ABR2KU88_9EUKA</name>
<dbReference type="Gene3D" id="1.10.510.10">
    <property type="entry name" value="Transferase(Phosphotransferase) domain 1"/>
    <property type="match status" value="2"/>
</dbReference>
<dbReference type="InterPro" id="IPR001245">
    <property type="entry name" value="Ser-Thr/Tyr_kinase_cat_dom"/>
</dbReference>
<dbReference type="SUPFAM" id="SSF56112">
    <property type="entry name" value="Protein kinase-like (PK-like)"/>
    <property type="match status" value="2"/>
</dbReference>
<dbReference type="Pfam" id="PF07714">
    <property type="entry name" value="PK_Tyr_Ser-Thr"/>
    <property type="match status" value="1"/>
</dbReference>
<evidence type="ECO:0000313" key="4">
    <source>
        <dbReference type="Proteomes" id="UP001470230"/>
    </source>
</evidence>
<dbReference type="InterPro" id="IPR050167">
    <property type="entry name" value="Ser_Thr_protein_kinase"/>
</dbReference>